<dbReference type="SUPFAM" id="SSF46689">
    <property type="entry name" value="Homeodomain-like"/>
    <property type="match status" value="1"/>
</dbReference>
<reference evidence="8 9" key="1">
    <citation type="submission" date="2023-03" db="EMBL/GenBank/DDBJ databases">
        <title>Genome sequence of Lichtheimia ornata CBS 291.66.</title>
        <authorList>
            <person name="Mohabir J.T."/>
            <person name="Shea T.P."/>
            <person name="Kurbessoian T."/>
            <person name="Berby B."/>
            <person name="Fontaine J."/>
            <person name="Livny J."/>
            <person name="Gnirke A."/>
            <person name="Stajich J.E."/>
            <person name="Cuomo C.A."/>
        </authorList>
    </citation>
    <scope>NUCLEOTIDE SEQUENCE [LARGE SCALE GENOMIC DNA]</scope>
    <source>
        <strain evidence="8">CBS 291.66</strain>
    </source>
</reference>
<evidence type="ECO:0000256" key="4">
    <source>
        <dbReference type="PROSITE-ProRule" id="PRU00108"/>
    </source>
</evidence>
<sequence length="201" mass="22488">MLFTSDKSTKSVLCIDNLLSPEPPKTTTTSSTEKTTKKMSAKKLKEKRKRATPEQLEVLNKVFSQTSFPSTEMRLQLGKQLGMKPRTVQIWFQNRRQALRTRSRTTTMQQQQPLPPMLSPTASTVEAHPWMPSSPPPLSPPTPEATSAPAPAQALPRLCCVIDNAYAYHSEIDTRLSPVILPSPASTTTTMSRDDCYWSFH</sequence>
<evidence type="ECO:0000313" key="8">
    <source>
        <dbReference type="EMBL" id="KAJ8660402.1"/>
    </source>
</evidence>
<dbReference type="Pfam" id="PF00046">
    <property type="entry name" value="Homeodomain"/>
    <property type="match status" value="1"/>
</dbReference>
<evidence type="ECO:0000256" key="5">
    <source>
        <dbReference type="RuleBase" id="RU000682"/>
    </source>
</evidence>
<feature type="region of interest" description="Disordered" evidence="6">
    <location>
        <begin position="99"/>
        <end position="150"/>
    </location>
</feature>
<dbReference type="GO" id="GO:0005634">
    <property type="term" value="C:nucleus"/>
    <property type="evidence" value="ECO:0007669"/>
    <property type="project" value="UniProtKB-SubCell"/>
</dbReference>
<dbReference type="PROSITE" id="PS50071">
    <property type="entry name" value="HOMEOBOX_2"/>
    <property type="match status" value="1"/>
</dbReference>
<dbReference type="AlphaFoldDB" id="A0AAD7V7A7"/>
<dbReference type="Gene3D" id="1.10.10.60">
    <property type="entry name" value="Homeodomain-like"/>
    <property type="match status" value="1"/>
</dbReference>
<comment type="subcellular location">
    <subcellularLocation>
        <location evidence="4 5">Nucleus</location>
    </subcellularLocation>
</comment>
<feature type="compositionally biased region" description="Basic residues" evidence="6">
    <location>
        <begin position="37"/>
        <end position="50"/>
    </location>
</feature>
<feature type="DNA-binding region" description="Homeobox" evidence="4">
    <location>
        <begin position="44"/>
        <end position="103"/>
    </location>
</feature>
<dbReference type="GO" id="GO:0000978">
    <property type="term" value="F:RNA polymerase II cis-regulatory region sequence-specific DNA binding"/>
    <property type="evidence" value="ECO:0007669"/>
    <property type="project" value="TreeGrafter"/>
</dbReference>
<dbReference type="Proteomes" id="UP001234581">
    <property type="component" value="Unassembled WGS sequence"/>
</dbReference>
<dbReference type="SMART" id="SM00389">
    <property type="entry name" value="HOX"/>
    <property type="match status" value="1"/>
</dbReference>
<accession>A0AAD7V7A7</accession>
<evidence type="ECO:0000259" key="7">
    <source>
        <dbReference type="PROSITE" id="PS50071"/>
    </source>
</evidence>
<gene>
    <name evidence="8" type="ORF">O0I10_003860</name>
</gene>
<feature type="domain" description="Homeobox" evidence="7">
    <location>
        <begin position="42"/>
        <end position="102"/>
    </location>
</feature>
<evidence type="ECO:0000256" key="3">
    <source>
        <dbReference type="ARBA" id="ARBA00023242"/>
    </source>
</evidence>
<evidence type="ECO:0000256" key="1">
    <source>
        <dbReference type="ARBA" id="ARBA00023125"/>
    </source>
</evidence>
<dbReference type="EMBL" id="JARTCD010000013">
    <property type="protein sequence ID" value="KAJ8660402.1"/>
    <property type="molecule type" value="Genomic_DNA"/>
</dbReference>
<dbReference type="InterPro" id="IPR050460">
    <property type="entry name" value="Distal-less_Homeobox_TF"/>
</dbReference>
<name>A0AAD7V7A7_9FUNG</name>
<dbReference type="PANTHER" id="PTHR24327">
    <property type="entry name" value="HOMEOBOX PROTEIN"/>
    <property type="match status" value="1"/>
</dbReference>
<protein>
    <recommendedName>
        <fullName evidence="7">Homeobox domain-containing protein</fullName>
    </recommendedName>
</protein>
<feature type="compositionally biased region" description="Pro residues" evidence="6">
    <location>
        <begin position="132"/>
        <end position="143"/>
    </location>
</feature>
<dbReference type="RefSeq" id="XP_058345315.1">
    <property type="nucleotide sequence ID" value="XM_058483926.1"/>
</dbReference>
<feature type="region of interest" description="Disordered" evidence="6">
    <location>
        <begin position="17"/>
        <end position="52"/>
    </location>
</feature>
<dbReference type="InterPro" id="IPR001356">
    <property type="entry name" value="HD"/>
</dbReference>
<evidence type="ECO:0000256" key="2">
    <source>
        <dbReference type="ARBA" id="ARBA00023155"/>
    </source>
</evidence>
<evidence type="ECO:0000313" key="9">
    <source>
        <dbReference type="Proteomes" id="UP001234581"/>
    </source>
</evidence>
<dbReference type="CDD" id="cd00086">
    <property type="entry name" value="homeodomain"/>
    <property type="match status" value="1"/>
</dbReference>
<dbReference type="PANTHER" id="PTHR24327:SF41">
    <property type="entry name" value="BRAIN-SPECIFIC HOMEOBOX PROTEIN"/>
    <property type="match status" value="1"/>
</dbReference>
<comment type="caution">
    <text evidence="8">The sequence shown here is derived from an EMBL/GenBank/DDBJ whole genome shotgun (WGS) entry which is preliminary data.</text>
</comment>
<dbReference type="GeneID" id="83211273"/>
<keyword evidence="2 4" id="KW-0371">Homeobox</keyword>
<keyword evidence="9" id="KW-1185">Reference proteome</keyword>
<organism evidence="8 9">
    <name type="scientific">Lichtheimia ornata</name>
    <dbReference type="NCBI Taxonomy" id="688661"/>
    <lineage>
        <taxon>Eukaryota</taxon>
        <taxon>Fungi</taxon>
        <taxon>Fungi incertae sedis</taxon>
        <taxon>Mucoromycota</taxon>
        <taxon>Mucoromycotina</taxon>
        <taxon>Mucoromycetes</taxon>
        <taxon>Mucorales</taxon>
        <taxon>Lichtheimiaceae</taxon>
        <taxon>Lichtheimia</taxon>
    </lineage>
</organism>
<keyword evidence="3 4" id="KW-0539">Nucleus</keyword>
<keyword evidence="1 4" id="KW-0238">DNA-binding</keyword>
<dbReference type="InterPro" id="IPR009057">
    <property type="entry name" value="Homeodomain-like_sf"/>
</dbReference>
<proteinExistence type="predicted"/>
<dbReference type="GO" id="GO:0000981">
    <property type="term" value="F:DNA-binding transcription factor activity, RNA polymerase II-specific"/>
    <property type="evidence" value="ECO:0007669"/>
    <property type="project" value="TreeGrafter"/>
</dbReference>
<evidence type="ECO:0000256" key="6">
    <source>
        <dbReference type="SAM" id="MobiDB-lite"/>
    </source>
</evidence>